<reference evidence="11 12" key="1">
    <citation type="submission" date="2021-07" db="EMBL/GenBank/DDBJ databases">
        <title>The Aristolochia fimbriata genome: insights into angiosperm evolution, floral development and chemical biosynthesis.</title>
        <authorList>
            <person name="Jiao Y."/>
        </authorList>
    </citation>
    <scope>NUCLEOTIDE SEQUENCE [LARGE SCALE GENOMIC DNA]</scope>
    <source>
        <strain evidence="11">IBCAS-2021</strain>
        <tissue evidence="11">Leaf</tissue>
    </source>
</reference>
<evidence type="ECO:0000256" key="5">
    <source>
        <dbReference type="ARBA" id="ARBA00022989"/>
    </source>
</evidence>
<dbReference type="InterPro" id="IPR001245">
    <property type="entry name" value="Ser-Thr/Tyr_kinase_cat_dom"/>
</dbReference>
<dbReference type="InterPro" id="IPR000719">
    <property type="entry name" value="Prot_kinase_dom"/>
</dbReference>
<dbReference type="SUPFAM" id="SSF52058">
    <property type="entry name" value="L domain-like"/>
    <property type="match status" value="1"/>
</dbReference>
<dbReference type="FunFam" id="3.80.10.10:FF:000627">
    <property type="entry name" value="Probable leucine-rich repeat receptor-like protein kinase At2g33170"/>
    <property type="match status" value="1"/>
</dbReference>
<dbReference type="AlphaFoldDB" id="A0AAV7E1C4"/>
<dbReference type="Gene3D" id="3.80.10.10">
    <property type="entry name" value="Ribonuclease Inhibitor"/>
    <property type="match status" value="2"/>
</dbReference>
<dbReference type="InterPro" id="IPR011009">
    <property type="entry name" value="Kinase-like_dom_sf"/>
</dbReference>
<dbReference type="InterPro" id="IPR032675">
    <property type="entry name" value="LRR_dom_sf"/>
</dbReference>
<feature type="chain" id="PRO_5043574560" description="Protein kinase domain-containing protein" evidence="9">
    <location>
        <begin position="17"/>
        <end position="662"/>
    </location>
</feature>
<dbReference type="PANTHER" id="PTHR46084:SF19">
    <property type="entry name" value="PROTEIN KINASE DOMAIN-CONTAINING PROTEIN"/>
    <property type="match status" value="1"/>
</dbReference>
<evidence type="ECO:0000256" key="8">
    <source>
        <dbReference type="SAM" id="Phobius"/>
    </source>
</evidence>
<evidence type="ECO:0000313" key="12">
    <source>
        <dbReference type="Proteomes" id="UP000825729"/>
    </source>
</evidence>
<dbReference type="Pfam" id="PF08263">
    <property type="entry name" value="LRRNT_2"/>
    <property type="match status" value="1"/>
</dbReference>
<evidence type="ECO:0000256" key="4">
    <source>
        <dbReference type="ARBA" id="ARBA00022737"/>
    </source>
</evidence>
<keyword evidence="6 8" id="KW-0472">Membrane</keyword>
<evidence type="ECO:0000256" key="9">
    <source>
        <dbReference type="SAM" id="SignalP"/>
    </source>
</evidence>
<feature type="domain" description="Protein kinase" evidence="10">
    <location>
        <begin position="365"/>
        <end position="640"/>
    </location>
</feature>
<evidence type="ECO:0000313" key="11">
    <source>
        <dbReference type="EMBL" id="KAG9441177.1"/>
    </source>
</evidence>
<feature type="transmembrane region" description="Helical" evidence="8">
    <location>
        <begin position="293"/>
        <end position="317"/>
    </location>
</feature>
<dbReference type="Gene3D" id="1.10.510.10">
    <property type="entry name" value="Transferase(Phosphotransferase) domain 1"/>
    <property type="match status" value="1"/>
</dbReference>
<dbReference type="Pfam" id="PF07714">
    <property type="entry name" value="PK_Tyr_Ser-Thr"/>
    <property type="match status" value="1"/>
</dbReference>
<keyword evidence="2 8" id="KW-0812">Transmembrane</keyword>
<comment type="subcellular location">
    <subcellularLocation>
        <location evidence="7">Endomembrane system</location>
        <topology evidence="7">Single-pass type I membrane protein</topology>
    </subcellularLocation>
</comment>
<dbReference type="Proteomes" id="UP000825729">
    <property type="component" value="Unassembled WGS sequence"/>
</dbReference>
<keyword evidence="3 9" id="KW-0732">Signal</keyword>
<dbReference type="SUPFAM" id="SSF56112">
    <property type="entry name" value="Protein kinase-like (PK-like)"/>
    <property type="match status" value="1"/>
</dbReference>
<evidence type="ECO:0000256" key="7">
    <source>
        <dbReference type="ARBA" id="ARBA00046288"/>
    </source>
</evidence>
<accession>A0AAV7E1C4</accession>
<comment type="caution">
    <text evidence="11">The sequence shown here is derived from an EMBL/GenBank/DDBJ whole genome shotgun (WGS) entry which is preliminary data.</text>
</comment>
<dbReference type="Pfam" id="PF00560">
    <property type="entry name" value="LRR_1"/>
    <property type="match status" value="2"/>
</dbReference>
<proteinExistence type="predicted"/>
<dbReference type="FunFam" id="3.30.200.20:FF:000489">
    <property type="entry name" value="Inactive receptor-like serine/threonine-protein kinase"/>
    <property type="match status" value="1"/>
</dbReference>
<dbReference type="PANTHER" id="PTHR46084">
    <property type="entry name" value="PROTEIN MALE DISCOVERER 2"/>
    <property type="match status" value="1"/>
</dbReference>
<dbReference type="GO" id="GO:0012505">
    <property type="term" value="C:endomembrane system"/>
    <property type="evidence" value="ECO:0007669"/>
    <property type="project" value="UniProtKB-SubCell"/>
</dbReference>
<protein>
    <recommendedName>
        <fullName evidence="10">Protein kinase domain-containing protein</fullName>
    </recommendedName>
</protein>
<gene>
    <name evidence="11" type="ORF">H6P81_017031</name>
</gene>
<evidence type="ECO:0000256" key="2">
    <source>
        <dbReference type="ARBA" id="ARBA00022692"/>
    </source>
</evidence>
<organism evidence="11 12">
    <name type="scientific">Aristolochia fimbriata</name>
    <name type="common">White veined hardy Dutchman's pipe vine</name>
    <dbReference type="NCBI Taxonomy" id="158543"/>
    <lineage>
        <taxon>Eukaryota</taxon>
        <taxon>Viridiplantae</taxon>
        <taxon>Streptophyta</taxon>
        <taxon>Embryophyta</taxon>
        <taxon>Tracheophyta</taxon>
        <taxon>Spermatophyta</taxon>
        <taxon>Magnoliopsida</taxon>
        <taxon>Magnoliidae</taxon>
        <taxon>Piperales</taxon>
        <taxon>Aristolochiaceae</taxon>
        <taxon>Aristolochia</taxon>
    </lineage>
</organism>
<dbReference type="PROSITE" id="PS50011">
    <property type="entry name" value="PROTEIN_KINASE_DOM"/>
    <property type="match status" value="1"/>
</dbReference>
<dbReference type="GO" id="GO:0004672">
    <property type="term" value="F:protein kinase activity"/>
    <property type="evidence" value="ECO:0007669"/>
    <property type="project" value="InterPro"/>
</dbReference>
<dbReference type="InterPro" id="IPR001611">
    <property type="entry name" value="Leu-rich_rpt"/>
</dbReference>
<keyword evidence="4" id="KW-0677">Repeat</keyword>
<keyword evidence="1" id="KW-0433">Leucine-rich repeat</keyword>
<dbReference type="InterPro" id="IPR013210">
    <property type="entry name" value="LRR_N_plant-typ"/>
</dbReference>
<evidence type="ECO:0000256" key="3">
    <source>
        <dbReference type="ARBA" id="ARBA00022729"/>
    </source>
</evidence>
<dbReference type="GO" id="GO:0005524">
    <property type="term" value="F:ATP binding"/>
    <property type="evidence" value="ECO:0007669"/>
    <property type="project" value="InterPro"/>
</dbReference>
<keyword evidence="5 8" id="KW-1133">Transmembrane helix</keyword>
<evidence type="ECO:0000256" key="1">
    <source>
        <dbReference type="ARBA" id="ARBA00022614"/>
    </source>
</evidence>
<dbReference type="EMBL" id="JAINDJ010000007">
    <property type="protein sequence ID" value="KAG9441177.1"/>
    <property type="molecule type" value="Genomic_DNA"/>
</dbReference>
<dbReference type="Gene3D" id="3.30.200.20">
    <property type="entry name" value="Phosphorylase Kinase, domain 1"/>
    <property type="match status" value="1"/>
</dbReference>
<feature type="signal peptide" evidence="9">
    <location>
        <begin position="1"/>
        <end position="16"/>
    </location>
</feature>
<sequence>MKFVVFVELLVVSVAAHFVTSNSLLSNEVSALMAFKKAIYEDPFSVLSNWNSQDGQDACNWTGIYCSMDRYHVITLNLSSISLKGFIAPELSYLTSLRELVLHNNTFMGTIPGKIGTINSLKLLDLSMNFLSGPISHELGYLSNVEKIYLQYNGLTGNIPPELGYLRNLVELRLDRNKLQGPLPGNSFPVNFTSNKHGMYTPNPNMTGFCQSPQLKKADFSYNFFAGNIPTCLKYLPRSNFQGNCFKDKDARLQRTTEQCGGTPPAKVHQAPKPEKKHFEYETAHHKSSKPTWLLALEITTGVIVGLLLLFAIFAAIKRFRAKPSVIIPWKKAGSMKDHTTISIDTELLKDVARINRQELEVACEDFSNIIGTSPDSIVYKGTMKDGGPEIAVISLCISEEFWTSYLELYFQREVADLARLNHENTGKLLGYCRESNPFSRMLVFEYASNGTLYEHLHYGEGCQLSWIRRMRIALGIARGVKYLHTELQPPFTISELNSNAVYLTEDFSPKLVDFERWKTILSKKNSDSICNGNAFCGLPDLIERRHMDIQGNTFAFGVLLLEIVSGRPTYCKDRGSLLDWAREYLDLPEVISYLVDPELTYFRYDDLRVICEVVSLCIQPDPTKRPSMESVCSSLENGIDISPAADLKESPLAWAELAIQS</sequence>
<evidence type="ECO:0000259" key="10">
    <source>
        <dbReference type="PROSITE" id="PS50011"/>
    </source>
</evidence>
<name>A0AAV7E1C4_ARIFI</name>
<evidence type="ECO:0000256" key="6">
    <source>
        <dbReference type="ARBA" id="ARBA00023136"/>
    </source>
</evidence>
<keyword evidence="12" id="KW-1185">Reference proteome</keyword>